<keyword evidence="2" id="KW-1185">Reference proteome</keyword>
<gene>
    <name evidence="1" type="ORF">QAD02_005756</name>
</gene>
<dbReference type="EMBL" id="CM056743">
    <property type="protein sequence ID" value="KAJ8674494.1"/>
    <property type="molecule type" value="Genomic_DNA"/>
</dbReference>
<reference evidence="1" key="1">
    <citation type="submission" date="2023-04" db="EMBL/GenBank/DDBJ databases">
        <title>A chromosome-level genome assembly of the parasitoid wasp Eretmocerus hayati.</title>
        <authorList>
            <person name="Zhong Y."/>
            <person name="Liu S."/>
            <person name="Liu Y."/>
        </authorList>
    </citation>
    <scope>NUCLEOTIDE SEQUENCE</scope>
    <source>
        <strain evidence="1">ZJU_SS_LIU_2023</strain>
    </source>
</reference>
<sequence>MLEATTTRIKEFVDPTTRGASGPRVTDVQALSRTIIQIELLWLIMLGSSRTFFLLSPRSKPSSRGLSDIRPNNLGLNVFSHAILQRLDAKSTAGELHYYAELEETSVHDWASILAMYAFNSILSI</sequence>
<organism evidence="1 2">
    <name type="scientific">Eretmocerus hayati</name>
    <dbReference type="NCBI Taxonomy" id="131215"/>
    <lineage>
        <taxon>Eukaryota</taxon>
        <taxon>Metazoa</taxon>
        <taxon>Ecdysozoa</taxon>
        <taxon>Arthropoda</taxon>
        <taxon>Hexapoda</taxon>
        <taxon>Insecta</taxon>
        <taxon>Pterygota</taxon>
        <taxon>Neoptera</taxon>
        <taxon>Endopterygota</taxon>
        <taxon>Hymenoptera</taxon>
        <taxon>Apocrita</taxon>
        <taxon>Proctotrupomorpha</taxon>
        <taxon>Chalcidoidea</taxon>
        <taxon>Aphelinidae</taxon>
        <taxon>Aphelininae</taxon>
        <taxon>Eretmocerus</taxon>
    </lineage>
</organism>
<evidence type="ECO:0000313" key="2">
    <source>
        <dbReference type="Proteomes" id="UP001239111"/>
    </source>
</evidence>
<name>A0ACC2NW24_9HYME</name>
<evidence type="ECO:0000313" key="1">
    <source>
        <dbReference type="EMBL" id="KAJ8674494.1"/>
    </source>
</evidence>
<protein>
    <submittedName>
        <fullName evidence="1">Uncharacterized protein</fullName>
    </submittedName>
</protein>
<comment type="caution">
    <text evidence="1">The sequence shown here is derived from an EMBL/GenBank/DDBJ whole genome shotgun (WGS) entry which is preliminary data.</text>
</comment>
<proteinExistence type="predicted"/>
<dbReference type="Proteomes" id="UP001239111">
    <property type="component" value="Chromosome 3"/>
</dbReference>
<accession>A0ACC2NW24</accession>